<name>A0A1G7T3E9_9RHOB</name>
<dbReference type="InterPro" id="IPR044068">
    <property type="entry name" value="CB"/>
</dbReference>
<evidence type="ECO:0000313" key="8">
    <source>
        <dbReference type="EMBL" id="SDG29632.1"/>
    </source>
</evidence>
<evidence type="ECO:0000256" key="5">
    <source>
        <dbReference type="SAM" id="MobiDB-lite"/>
    </source>
</evidence>
<dbReference type="Proteomes" id="UP000182284">
    <property type="component" value="Unassembled WGS sequence"/>
</dbReference>
<feature type="region of interest" description="Disordered" evidence="5">
    <location>
        <begin position="39"/>
        <end position="73"/>
    </location>
</feature>
<dbReference type="SUPFAM" id="SSF56349">
    <property type="entry name" value="DNA breaking-rejoining enzymes"/>
    <property type="match status" value="1"/>
</dbReference>
<evidence type="ECO:0000259" key="7">
    <source>
        <dbReference type="PROSITE" id="PS51900"/>
    </source>
</evidence>
<gene>
    <name evidence="8" type="ORF">SAMN04488117_1161</name>
</gene>
<reference evidence="8 9" key="1">
    <citation type="submission" date="2016-10" db="EMBL/GenBank/DDBJ databases">
        <authorList>
            <person name="de Groot N.N."/>
        </authorList>
    </citation>
    <scope>NUCLEOTIDE SEQUENCE [LARGE SCALE GENOMIC DNA]</scope>
    <source>
        <strain evidence="8 9">DSM 27375</strain>
    </source>
</reference>
<evidence type="ECO:0000313" key="9">
    <source>
        <dbReference type="Proteomes" id="UP000182284"/>
    </source>
</evidence>
<dbReference type="PANTHER" id="PTHR34605">
    <property type="entry name" value="PHAGE_INTEGRASE DOMAIN-CONTAINING PROTEIN"/>
    <property type="match status" value="1"/>
</dbReference>
<dbReference type="InterPro" id="IPR002104">
    <property type="entry name" value="Integrase_catalytic"/>
</dbReference>
<feature type="domain" description="Core-binding (CB)" evidence="7">
    <location>
        <begin position="78"/>
        <end position="172"/>
    </location>
</feature>
<dbReference type="EMBL" id="FNBL01000016">
    <property type="protein sequence ID" value="SDG29632.1"/>
    <property type="molecule type" value="Genomic_DNA"/>
</dbReference>
<keyword evidence="3" id="KW-0233">DNA recombination</keyword>
<evidence type="ECO:0000256" key="4">
    <source>
        <dbReference type="PROSITE-ProRule" id="PRU01248"/>
    </source>
</evidence>
<sequence length="407" mass="45160">SLTYLESVSEMRHRQAIENTWNAVSRIPADRQIFWKMPTEDERSTSSNSGAFSIAQNGDSDQEKSDSIALPSHVAGSGSLDRLVDTARDYARAAASDNTLTAYAKDWAHFTRWCRMKGIEPLPPSPEMIGLYLADLAAGSGPSPSQSASRPLSVSTIDRRLSGLAWNYAQRGFTLERKNRHIATVLAGIKRKHARPPVQKEAILAEDILAMIATLPYDLRGLRDRAILLIGYAGGLRRSEIVSLDVHKDDTPDSGGWIETFDKGALLTLNAKTGWREVEIGRGSTDQTCPVHALEQWLHFAKIDFGPVFVGTSRDGKRASETRLNDKHVARLIKRTVLDAGIRSELPEKERQALFSGHSLRAGLASSAEVDERYVQKHLGHASAEMTRRYQRHRDRFRVNLTKAAGL</sequence>
<keyword evidence="1" id="KW-0229">DNA integration</keyword>
<dbReference type="InterPro" id="IPR011010">
    <property type="entry name" value="DNA_brk_join_enz"/>
</dbReference>
<protein>
    <submittedName>
        <fullName evidence="8">Site-specific recombinase XerD</fullName>
    </submittedName>
</protein>
<organism evidence="8 9">
    <name type="scientific">Celeribacter baekdonensis</name>
    <dbReference type="NCBI Taxonomy" id="875171"/>
    <lineage>
        <taxon>Bacteria</taxon>
        <taxon>Pseudomonadati</taxon>
        <taxon>Pseudomonadota</taxon>
        <taxon>Alphaproteobacteria</taxon>
        <taxon>Rhodobacterales</taxon>
        <taxon>Roseobacteraceae</taxon>
        <taxon>Celeribacter</taxon>
    </lineage>
</organism>
<dbReference type="SUPFAM" id="SSF47823">
    <property type="entry name" value="lambda integrase-like, N-terminal domain"/>
    <property type="match status" value="1"/>
</dbReference>
<feature type="compositionally biased region" description="Polar residues" evidence="5">
    <location>
        <begin position="45"/>
        <end position="59"/>
    </location>
</feature>
<keyword evidence="2 4" id="KW-0238">DNA-binding</keyword>
<evidence type="ECO:0000256" key="3">
    <source>
        <dbReference type="ARBA" id="ARBA00023172"/>
    </source>
</evidence>
<dbReference type="GO" id="GO:0006310">
    <property type="term" value="P:DNA recombination"/>
    <property type="evidence" value="ECO:0007669"/>
    <property type="project" value="UniProtKB-KW"/>
</dbReference>
<proteinExistence type="predicted"/>
<dbReference type="InterPro" id="IPR052925">
    <property type="entry name" value="Phage_Integrase-like_Recomb"/>
</dbReference>
<dbReference type="PANTHER" id="PTHR34605:SF4">
    <property type="entry name" value="DNA ADENINE METHYLTRANSFERASE"/>
    <property type="match status" value="1"/>
</dbReference>
<feature type="non-terminal residue" evidence="8">
    <location>
        <position position="1"/>
    </location>
</feature>
<dbReference type="PROSITE" id="PS51900">
    <property type="entry name" value="CB"/>
    <property type="match status" value="1"/>
</dbReference>
<dbReference type="GO" id="GO:0015074">
    <property type="term" value="P:DNA integration"/>
    <property type="evidence" value="ECO:0007669"/>
    <property type="project" value="UniProtKB-KW"/>
</dbReference>
<evidence type="ECO:0000256" key="2">
    <source>
        <dbReference type="ARBA" id="ARBA00023125"/>
    </source>
</evidence>
<feature type="domain" description="Tyr recombinase" evidence="6">
    <location>
        <begin position="198"/>
        <end position="406"/>
    </location>
</feature>
<dbReference type="PROSITE" id="PS51898">
    <property type="entry name" value="TYR_RECOMBINASE"/>
    <property type="match status" value="1"/>
</dbReference>
<dbReference type="InterPro" id="IPR013762">
    <property type="entry name" value="Integrase-like_cat_sf"/>
</dbReference>
<dbReference type="GO" id="GO:0003677">
    <property type="term" value="F:DNA binding"/>
    <property type="evidence" value="ECO:0007669"/>
    <property type="project" value="UniProtKB-UniRule"/>
</dbReference>
<accession>A0A1G7T3E9</accession>
<evidence type="ECO:0000259" key="6">
    <source>
        <dbReference type="PROSITE" id="PS51898"/>
    </source>
</evidence>
<dbReference type="Pfam" id="PF00589">
    <property type="entry name" value="Phage_integrase"/>
    <property type="match status" value="1"/>
</dbReference>
<dbReference type="AlphaFoldDB" id="A0A1G7T3E9"/>
<dbReference type="Gene3D" id="1.10.443.10">
    <property type="entry name" value="Intergrase catalytic core"/>
    <property type="match status" value="1"/>
</dbReference>
<dbReference type="InterPro" id="IPR010998">
    <property type="entry name" value="Integrase_recombinase_N"/>
</dbReference>
<evidence type="ECO:0000256" key="1">
    <source>
        <dbReference type="ARBA" id="ARBA00022908"/>
    </source>
</evidence>
<dbReference type="Gene3D" id="1.10.150.130">
    <property type="match status" value="1"/>
</dbReference>